<proteinExistence type="predicted"/>
<evidence type="ECO:0000259" key="2">
    <source>
        <dbReference type="Pfam" id="PF02272"/>
    </source>
</evidence>
<dbReference type="EMBL" id="FOCQ01000011">
    <property type="protein sequence ID" value="SEN44664.1"/>
    <property type="molecule type" value="Genomic_DNA"/>
</dbReference>
<dbReference type="RefSeq" id="WP_089970066.1">
    <property type="nucleotide sequence ID" value="NZ_FOCQ01000011.1"/>
</dbReference>
<protein>
    <submittedName>
        <fullName evidence="3">Phosphoesterase RecJ domain-containing protein</fullName>
    </submittedName>
</protein>
<accession>A0A1H8GLP2</accession>
<dbReference type="OrthoDB" id="9803668at2"/>
<feature type="domain" description="DHHA1" evidence="2">
    <location>
        <begin position="237"/>
        <end position="317"/>
    </location>
</feature>
<dbReference type="InterPro" id="IPR001667">
    <property type="entry name" value="DDH_dom"/>
</dbReference>
<feature type="domain" description="DDH" evidence="1">
    <location>
        <begin position="19"/>
        <end position="157"/>
    </location>
</feature>
<dbReference type="GO" id="GO:0003676">
    <property type="term" value="F:nucleic acid binding"/>
    <property type="evidence" value="ECO:0007669"/>
    <property type="project" value="InterPro"/>
</dbReference>
<dbReference type="PANTHER" id="PTHR47618:SF1">
    <property type="entry name" value="BIFUNCTIONAL OLIGORIBONUCLEASE AND PAP PHOSPHATASE NRNA"/>
    <property type="match status" value="1"/>
</dbReference>
<evidence type="ECO:0000313" key="3">
    <source>
        <dbReference type="EMBL" id="SEN44664.1"/>
    </source>
</evidence>
<dbReference type="InterPro" id="IPR038763">
    <property type="entry name" value="DHH_sf"/>
</dbReference>
<reference evidence="3 4" key="1">
    <citation type="submission" date="2016-10" db="EMBL/GenBank/DDBJ databases">
        <authorList>
            <person name="de Groot N.N."/>
        </authorList>
    </citation>
    <scope>NUCLEOTIDE SEQUENCE [LARGE SCALE GENOMIC DNA]</scope>
    <source>
        <strain evidence="3 4">DSM 46701</strain>
    </source>
</reference>
<dbReference type="Pfam" id="PF01368">
    <property type="entry name" value="DHH"/>
    <property type="match status" value="1"/>
</dbReference>
<evidence type="ECO:0000259" key="1">
    <source>
        <dbReference type="Pfam" id="PF01368"/>
    </source>
</evidence>
<dbReference type="PANTHER" id="PTHR47618">
    <property type="entry name" value="BIFUNCTIONAL OLIGORIBONUCLEASE AND PAP PHOSPHATASE NRNA"/>
    <property type="match status" value="1"/>
</dbReference>
<dbReference type="Pfam" id="PF02272">
    <property type="entry name" value="DHHA1"/>
    <property type="match status" value="1"/>
</dbReference>
<evidence type="ECO:0000313" key="4">
    <source>
        <dbReference type="Proteomes" id="UP000199695"/>
    </source>
</evidence>
<dbReference type="Proteomes" id="UP000199695">
    <property type="component" value="Unassembled WGS sequence"/>
</dbReference>
<dbReference type="Gene3D" id="3.90.1640.10">
    <property type="entry name" value="inorganic pyrophosphatase (n-terminal core)"/>
    <property type="match status" value="1"/>
</dbReference>
<gene>
    <name evidence="3" type="ORF">SAMN05444955_111118</name>
</gene>
<organism evidence="3 4">
    <name type="scientific">Lihuaxuella thermophila</name>
    <dbReference type="NCBI Taxonomy" id="1173111"/>
    <lineage>
        <taxon>Bacteria</taxon>
        <taxon>Bacillati</taxon>
        <taxon>Bacillota</taxon>
        <taxon>Bacilli</taxon>
        <taxon>Bacillales</taxon>
        <taxon>Thermoactinomycetaceae</taxon>
        <taxon>Lihuaxuella</taxon>
    </lineage>
</organism>
<dbReference type="AlphaFoldDB" id="A0A1H8GLP2"/>
<keyword evidence="4" id="KW-1185">Reference proteome</keyword>
<dbReference type="SUPFAM" id="SSF64182">
    <property type="entry name" value="DHH phosphoesterases"/>
    <property type="match status" value="1"/>
</dbReference>
<dbReference type="Gene3D" id="3.10.310.30">
    <property type="match status" value="1"/>
</dbReference>
<sequence length="325" mass="35932">MKDRLEQATQFVKNADHLLVVSHLHPDGDAVSSTIATALLLRSLGKEVTMANESPIPKKFAFLPEAEQILQPGQVKQKFRYVVALDCADRERMGKCRDLFAEDVRILNLDHHVTNDLYGTVNVVDPDAAATAEILFEWIQHLQIPWNPPLATLIYTGLLTDTGGFRYSNTSPRVLRQAAQLMEVGIEAHVIADLVLETTSMEQLQLLQTALQTLERSDDGIIAWMSLSLDHLRRCSASSEDLDGIVNYARNIIGVDVGILFRETEEQAVKVSLRSRARVNVGAVAQYFGGGGHARAAGCTLHGNLEEARSQVISRIQAELEREGK</sequence>
<dbReference type="STRING" id="1173111.SAMN05444955_111118"/>
<dbReference type="InterPro" id="IPR051319">
    <property type="entry name" value="Oligoribo/pAp-PDE_c-di-AMP_PDE"/>
</dbReference>
<name>A0A1H8GLP2_9BACL</name>
<dbReference type="InterPro" id="IPR003156">
    <property type="entry name" value="DHHA1_dom"/>
</dbReference>